<accession>A0A7S1I719</accession>
<dbReference type="EMBL" id="HBGA01039074">
    <property type="protein sequence ID" value="CAD9003080.1"/>
    <property type="molecule type" value="Transcribed_RNA"/>
</dbReference>
<organism evidence="1">
    <name type="scientific">Eutreptiella gymnastica</name>
    <dbReference type="NCBI Taxonomy" id="73025"/>
    <lineage>
        <taxon>Eukaryota</taxon>
        <taxon>Discoba</taxon>
        <taxon>Euglenozoa</taxon>
        <taxon>Euglenida</taxon>
        <taxon>Spirocuta</taxon>
        <taxon>Euglenophyceae</taxon>
        <taxon>Eutreptiales</taxon>
        <taxon>Eutreptiaceae</taxon>
        <taxon>Eutreptiella</taxon>
    </lineage>
</organism>
<gene>
    <name evidence="1" type="ORF">EGYM00392_LOCUS14164</name>
</gene>
<sequence>MQEIPAQTQEECKSKWDQAYKLCDKLQWPDDPLNEHTQPKPAVLRQCARIIDTIFFEGTLFKKRILSFTKNRGGIQLSIVFEEEPGEGYKKPEERVAVTYKEEEGEEGEEEQTEIVLYRSQLQTKWEEKGQGYFCIYDFTPRSTQHAVLHCVARQLLYAIDADYSKRDWGDARRVQTHILGSGAVLKSSHRSEETWNWRVRLLRWAVQGPRMRL</sequence>
<name>A0A7S1I719_9EUGL</name>
<reference evidence="1" key="1">
    <citation type="submission" date="2021-01" db="EMBL/GenBank/DDBJ databases">
        <authorList>
            <person name="Corre E."/>
            <person name="Pelletier E."/>
            <person name="Niang G."/>
            <person name="Scheremetjew M."/>
            <person name="Finn R."/>
            <person name="Kale V."/>
            <person name="Holt S."/>
            <person name="Cochrane G."/>
            <person name="Meng A."/>
            <person name="Brown T."/>
            <person name="Cohen L."/>
        </authorList>
    </citation>
    <scope>NUCLEOTIDE SEQUENCE</scope>
    <source>
        <strain evidence="1">NIES-381</strain>
    </source>
</reference>
<protein>
    <submittedName>
        <fullName evidence="1">Uncharacterized protein</fullName>
    </submittedName>
</protein>
<evidence type="ECO:0000313" key="1">
    <source>
        <dbReference type="EMBL" id="CAD9003080.1"/>
    </source>
</evidence>
<proteinExistence type="predicted"/>
<dbReference type="AlphaFoldDB" id="A0A7S1I719"/>